<name>A0A1F6GFX5_9PROT</name>
<dbReference type="STRING" id="1817772.A2527_02835"/>
<protein>
    <recommendedName>
        <fullName evidence="4">Response regulatory domain-containing protein</fullName>
    </recommendedName>
</protein>
<dbReference type="GO" id="GO:0000160">
    <property type="term" value="P:phosphorelay signal transduction system"/>
    <property type="evidence" value="ECO:0007669"/>
    <property type="project" value="UniProtKB-KW"/>
</dbReference>
<dbReference type="PANTHER" id="PTHR45339">
    <property type="entry name" value="HYBRID SIGNAL TRANSDUCTION HISTIDINE KINASE J"/>
    <property type="match status" value="1"/>
</dbReference>
<evidence type="ECO:0000313" key="5">
    <source>
        <dbReference type="EMBL" id="OGG97010.1"/>
    </source>
</evidence>
<dbReference type="AlphaFoldDB" id="A0A1F6GFX5"/>
<evidence type="ECO:0000256" key="1">
    <source>
        <dbReference type="ARBA" id="ARBA00022553"/>
    </source>
</evidence>
<dbReference type="PROSITE" id="PS50110">
    <property type="entry name" value="RESPONSE_REGULATORY"/>
    <property type="match status" value="1"/>
</dbReference>
<comment type="caution">
    <text evidence="5">The sequence shown here is derived from an EMBL/GenBank/DDBJ whole genome shotgun (WGS) entry which is preliminary data.</text>
</comment>
<dbReference type="SMART" id="SM00448">
    <property type="entry name" value="REC"/>
    <property type="match status" value="1"/>
</dbReference>
<keyword evidence="2" id="KW-0902">Two-component regulatory system</keyword>
<dbReference type="InterPro" id="IPR001789">
    <property type="entry name" value="Sig_transdc_resp-reg_receiver"/>
</dbReference>
<evidence type="ECO:0000259" key="4">
    <source>
        <dbReference type="PROSITE" id="PS50110"/>
    </source>
</evidence>
<sequence>MRILVVEDLYANQQNLQGILAQYGKVDLAEDGPETIRLFNQAHQEGRPYGLVFLALAPPTIAEYQAARHIRAFEEAQGIVQRAILVIATKALFTQDILAIFQRGADLYLEKPFSSEQVENYMKECGIPKKKRP</sequence>
<proteinExistence type="predicted"/>
<gene>
    <name evidence="5" type="ORF">A2527_02835</name>
</gene>
<comment type="caution">
    <text evidence="3">Lacks conserved residue(s) required for the propagation of feature annotation.</text>
</comment>
<dbReference type="InterPro" id="IPR011006">
    <property type="entry name" value="CheY-like_superfamily"/>
</dbReference>
<evidence type="ECO:0000256" key="2">
    <source>
        <dbReference type="ARBA" id="ARBA00023012"/>
    </source>
</evidence>
<keyword evidence="1" id="KW-0597">Phosphoprotein</keyword>
<dbReference type="PANTHER" id="PTHR45339:SF1">
    <property type="entry name" value="HYBRID SIGNAL TRANSDUCTION HISTIDINE KINASE J"/>
    <property type="match status" value="1"/>
</dbReference>
<evidence type="ECO:0000256" key="3">
    <source>
        <dbReference type="PROSITE-ProRule" id="PRU00169"/>
    </source>
</evidence>
<dbReference type="SUPFAM" id="SSF52172">
    <property type="entry name" value="CheY-like"/>
    <property type="match status" value="1"/>
</dbReference>
<dbReference type="Proteomes" id="UP000178449">
    <property type="component" value="Unassembled WGS sequence"/>
</dbReference>
<evidence type="ECO:0000313" key="6">
    <source>
        <dbReference type="Proteomes" id="UP000178449"/>
    </source>
</evidence>
<organism evidence="5 6">
    <name type="scientific">Candidatus Lambdaproteobacteria bacterium RIFOXYD2_FULL_50_16</name>
    <dbReference type="NCBI Taxonomy" id="1817772"/>
    <lineage>
        <taxon>Bacteria</taxon>
        <taxon>Pseudomonadati</taxon>
        <taxon>Pseudomonadota</taxon>
        <taxon>Candidatus Lambdaproteobacteria</taxon>
    </lineage>
</organism>
<dbReference type="EMBL" id="MFNE01000006">
    <property type="protein sequence ID" value="OGG97010.1"/>
    <property type="molecule type" value="Genomic_DNA"/>
</dbReference>
<dbReference type="Gene3D" id="3.40.50.2300">
    <property type="match status" value="1"/>
</dbReference>
<dbReference type="Pfam" id="PF00072">
    <property type="entry name" value="Response_reg"/>
    <property type="match status" value="1"/>
</dbReference>
<feature type="domain" description="Response regulatory" evidence="4">
    <location>
        <begin position="2"/>
        <end position="126"/>
    </location>
</feature>
<accession>A0A1F6GFX5</accession>
<reference evidence="5 6" key="1">
    <citation type="journal article" date="2016" name="Nat. Commun.">
        <title>Thousands of microbial genomes shed light on interconnected biogeochemical processes in an aquifer system.</title>
        <authorList>
            <person name="Anantharaman K."/>
            <person name="Brown C.T."/>
            <person name="Hug L.A."/>
            <person name="Sharon I."/>
            <person name="Castelle C.J."/>
            <person name="Probst A.J."/>
            <person name="Thomas B.C."/>
            <person name="Singh A."/>
            <person name="Wilkins M.J."/>
            <person name="Karaoz U."/>
            <person name="Brodie E.L."/>
            <person name="Williams K.H."/>
            <person name="Hubbard S.S."/>
            <person name="Banfield J.F."/>
        </authorList>
    </citation>
    <scope>NUCLEOTIDE SEQUENCE [LARGE SCALE GENOMIC DNA]</scope>
</reference>